<organism evidence="2 3">
    <name type="scientific">Streptomyces kaempferi</name>
    <dbReference type="NCBI Taxonomy" id="333725"/>
    <lineage>
        <taxon>Bacteria</taxon>
        <taxon>Bacillati</taxon>
        <taxon>Actinomycetota</taxon>
        <taxon>Actinomycetes</taxon>
        <taxon>Kitasatosporales</taxon>
        <taxon>Streptomycetaceae</taxon>
        <taxon>Streptomyces</taxon>
    </lineage>
</organism>
<accession>A0ABW3XKJ0</accession>
<sequence>MSSMLQDSQLTGEAEVVWLESPENLDYVRQALDKVNTRRGKPRHERDGRLVGYTNLAQDSERDPDSGLFTRRTFFLLPHDRDSVPTGDYEVGAPGEAVDPRTIEPGKVGAKTPRSQRGRAADAASVGANGGRGQRRNLTAGRTAD</sequence>
<dbReference type="Pfam" id="PF19472">
    <property type="entry name" value="DUF6009"/>
    <property type="match status" value="1"/>
</dbReference>
<protein>
    <submittedName>
        <fullName evidence="2">DUF6009 family protein</fullName>
    </submittedName>
</protein>
<evidence type="ECO:0000256" key="1">
    <source>
        <dbReference type="SAM" id="MobiDB-lite"/>
    </source>
</evidence>
<evidence type="ECO:0000313" key="2">
    <source>
        <dbReference type="EMBL" id="MFD1310101.1"/>
    </source>
</evidence>
<dbReference type="EMBL" id="JBHTMM010000046">
    <property type="protein sequence ID" value="MFD1310101.1"/>
    <property type="molecule type" value="Genomic_DNA"/>
</dbReference>
<reference evidence="3" key="1">
    <citation type="journal article" date="2019" name="Int. J. Syst. Evol. Microbiol.">
        <title>The Global Catalogue of Microorganisms (GCM) 10K type strain sequencing project: providing services to taxonomists for standard genome sequencing and annotation.</title>
        <authorList>
            <consortium name="The Broad Institute Genomics Platform"/>
            <consortium name="The Broad Institute Genome Sequencing Center for Infectious Disease"/>
            <person name="Wu L."/>
            <person name="Ma J."/>
        </authorList>
    </citation>
    <scope>NUCLEOTIDE SEQUENCE [LARGE SCALE GENOMIC DNA]</scope>
    <source>
        <strain evidence="3">CGMCC 4.7020</strain>
    </source>
</reference>
<name>A0ABW3XKJ0_9ACTN</name>
<feature type="region of interest" description="Disordered" evidence="1">
    <location>
        <begin position="79"/>
        <end position="145"/>
    </location>
</feature>
<proteinExistence type="predicted"/>
<dbReference type="RefSeq" id="WP_381242229.1">
    <property type="nucleotide sequence ID" value="NZ_JBHSKH010000110.1"/>
</dbReference>
<comment type="caution">
    <text evidence="2">The sequence shown here is derived from an EMBL/GenBank/DDBJ whole genome shotgun (WGS) entry which is preliminary data.</text>
</comment>
<evidence type="ECO:0000313" key="3">
    <source>
        <dbReference type="Proteomes" id="UP001597058"/>
    </source>
</evidence>
<dbReference type="Proteomes" id="UP001597058">
    <property type="component" value="Unassembled WGS sequence"/>
</dbReference>
<keyword evidence="3" id="KW-1185">Reference proteome</keyword>
<dbReference type="InterPro" id="IPR046051">
    <property type="entry name" value="DUF6009"/>
</dbReference>
<gene>
    <name evidence="2" type="ORF">ACFQ5X_30135</name>
</gene>